<proteinExistence type="predicted"/>
<dbReference type="AlphaFoldDB" id="A0A0C3S3J4"/>
<feature type="compositionally biased region" description="Low complexity" evidence="1">
    <location>
        <begin position="73"/>
        <end position="87"/>
    </location>
</feature>
<evidence type="ECO:0000259" key="2">
    <source>
        <dbReference type="Pfam" id="PF13867"/>
    </source>
</evidence>
<dbReference type="HOGENOM" id="CLU_080479_0_0_1"/>
<dbReference type="Proteomes" id="UP000053257">
    <property type="component" value="Unassembled WGS sequence"/>
</dbReference>
<feature type="domain" description="Histone deacetylase complex subunit SAP30 Sin3 binding" evidence="2">
    <location>
        <begin position="204"/>
        <end position="234"/>
    </location>
</feature>
<evidence type="ECO:0000313" key="4">
    <source>
        <dbReference type="Proteomes" id="UP000053257"/>
    </source>
</evidence>
<protein>
    <recommendedName>
        <fullName evidence="2">Histone deacetylase complex subunit SAP30 Sin3 binding domain-containing protein</fullName>
    </recommendedName>
</protein>
<accession>A0A0C3S3J4</accession>
<gene>
    <name evidence="3" type="ORF">PHLGIDRAFT_31347</name>
</gene>
<dbReference type="InterPro" id="IPR038291">
    <property type="entry name" value="SAP30_C_sf"/>
</dbReference>
<keyword evidence="4" id="KW-1185">Reference proteome</keyword>
<evidence type="ECO:0000256" key="1">
    <source>
        <dbReference type="SAM" id="MobiDB-lite"/>
    </source>
</evidence>
<dbReference type="OrthoDB" id="3361956at2759"/>
<reference evidence="3 4" key="1">
    <citation type="journal article" date="2014" name="PLoS Genet.">
        <title>Analysis of the Phlebiopsis gigantea genome, transcriptome and secretome provides insight into its pioneer colonization strategies of wood.</title>
        <authorList>
            <person name="Hori C."/>
            <person name="Ishida T."/>
            <person name="Igarashi K."/>
            <person name="Samejima M."/>
            <person name="Suzuki H."/>
            <person name="Master E."/>
            <person name="Ferreira P."/>
            <person name="Ruiz-Duenas F.J."/>
            <person name="Held B."/>
            <person name="Canessa P."/>
            <person name="Larrondo L.F."/>
            <person name="Schmoll M."/>
            <person name="Druzhinina I.S."/>
            <person name="Kubicek C.P."/>
            <person name="Gaskell J.A."/>
            <person name="Kersten P."/>
            <person name="St John F."/>
            <person name="Glasner J."/>
            <person name="Sabat G."/>
            <person name="Splinter BonDurant S."/>
            <person name="Syed K."/>
            <person name="Yadav J."/>
            <person name="Mgbeahuruike A.C."/>
            <person name="Kovalchuk A."/>
            <person name="Asiegbu F.O."/>
            <person name="Lackner G."/>
            <person name="Hoffmeister D."/>
            <person name="Rencoret J."/>
            <person name="Gutierrez A."/>
            <person name="Sun H."/>
            <person name="Lindquist E."/>
            <person name="Barry K."/>
            <person name="Riley R."/>
            <person name="Grigoriev I.V."/>
            <person name="Henrissat B."/>
            <person name="Kues U."/>
            <person name="Berka R.M."/>
            <person name="Martinez A.T."/>
            <person name="Covert S.F."/>
            <person name="Blanchette R.A."/>
            <person name="Cullen D."/>
        </authorList>
    </citation>
    <scope>NUCLEOTIDE SEQUENCE [LARGE SCALE GENOMIC DNA]</scope>
    <source>
        <strain evidence="3 4">11061_1 CR5-6</strain>
    </source>
</reference>
<evidence type="ECO:0000313" key="3">
    <source>
        <dbReference type="EMBL" id="KIP04437.1"/>
    </source>
</evidence>
<sequence length="246" mass="26445">MAPPGSSMLAAIPQAPPSTSGSRARPQARRKVNMQGDDAAYHGALPASVGTKRTATDKADGEPRVKRKRLEPAGTSASTSIGAAAAARKPTERPWDGEQKSLVDFSKMSIEAIHRYLVEFDIVPDLNPLPTTALDPPPPSYLLRPRGQRTSTASPAPQPLPPTPANRPRREPSASANRRRSSRLLDDDEPPNVTPILADVGEVHKALAQIAQRHFQEYQVKEVDTLASFMHAVKAKALTVGSSNMC</sequence>
<name>A0A0C3S3J4_PHLG1</name>
<dbReference type="InterPro" id="IPR025718">
    <property type="entry name" value="SAP30_Sin3-bd"/>
</dbReference>
<feature type="compositionally biased region" description="Pro residues" evidence="1">
    <location>
        <begin position="156"/>
        <end position="165"/>
    </location>
</feature>
<feature type="region of interest" description="Disordered" evidence="1">
    <location>
        <begin position="1"/>
        <end position="98"/>
    </location>
</feature>
<organism evidence="3 4">
    <name type="scientific">Phlebiopsis gigantea (strain 11061_1 CR5-6)</name>
    <name type="common">White-rot fungus</name>
    <name type="synonym">Peniophora gigantea</name>
    <dbReference type="NCBI Taxonomy" id="745531"/>
    <lineage>
        <taxon>Eukaryota</taxon>
        <taxon>Fungi</taxon>
        <taxon>Dikarya</taxon>
        <taxon>Basidiomycota</taxon>
        <taxon>Agaricomycotina</taxon>
        <taxon>Agaricomycetes</taxon>
        <taxon>Polyporales</taxon>
        <taxon>Phanerochaetaceae</taxon>
        <taxon>Phlebiopsis</taxon>
    </lineage>
</organism>
<feature type="compositionally biased region" description="Basic and acidic residues" evidence="1">
    <location>
        <begin position="89"/>
        <end position="98"/>
    </location>
</feature>
<dbReference type="STRING" id="745531.A0A0C3S3J4"/>
<feature type="region of interest" description="Disordered" evidence="1">
    <location>
        <begin position="131"/>
        <end position="195"/>
    </location>
</feature>
<dbReference type="EMBL" id="KN840574">
    <property type="protein sequence ID" value="KIP04437.1"/>
    <property type="molecule type" value="Genomic_DNA"/>
</dbReference>
<dbReference type="Gene3D" id="6.10.160.20">
    <property type="match status" value="1"/>
</dbReference>
<dbReference type="Pfam" id="PF13867">
    <property type="entry name" value="SAP30_Sin3_bdg"/>
    <property type="match status" value="1"/>
</dbReference>
<feature type="compositionally biased region" description="Basic and acidic residues" evidence="1">
    <location>
        <begin position="54"/>
        <end position="64"/>
    </location>
</feature>